<proteinExistence type="inferred from homology"/>
<comment type="function">
    <text evidence="22">Catalyzes the conversion of 4-hydroxyphenylpyruvic acid to homogentisic acid, one of the steps in tyrosine catabolism.</text>
</comment>
<dbReference type="InterPro" id="IPR029068">
    <property type="entry name" value="Glyas_Bleomycin-R_OHBP_Dase"/>
</dbReference>
<evidence type="ECO:0000256" key="11">
    <source>
        <dbReference type="ARBA" id="ARBA00022723"/>
    </source>
</evidence>
<evidence type="ECO:0000256" key="1">
    <source>
        <dbReference type="ARBA" id="ARBA00001962"/>
    </source>
</evidence>
<dbReference type="GO" id="GO:0000139">
    <property type="term" value="C:Golgi membrane"/>
    <property type="evidence" value="ECO:0007669"/>
    <property type="project" value="UniProtKB-SubCell"/>
</dbReference>
<dbReference type="GO" id="GO:0046872">
    <property type="term" value="F:metal ion binding"/>
    <property type="evidence" value="ECO:0007669"/>
    <property type="project" value="UniProtKB-KW"/>
</dbReference>
<evidence type="ECO:0000256" key="3">
    <source>
        <dbReference type="ARBA" id="ARBA00004406"/>
    </source>
</evidence>
<evidence type="ECO:0000256" key="10">
    <source>
        <dbReference type="ARBA" id="ARBA00022490"/>
    </source>
</evidence>
<dbReference type="PROSITE" id="PS51819">
    <property type="entry name" value="VOC"/>
    <property type="match status" value="1"/>
</dbReference>
<dbReference type="PANTHER" id="PTHR11959">
    <property type="entry name" value="4-HYDROXYPHENYLPYRUVATE DIOXYGENASE"/>
    <property type="match status" value="1"/>
</dbReference>
<organism evidence="25 26">
    <name type="scientific">Scheffersomyces stipitis (strain ATCC 58785 / CBS 6054 / NBRC 10063 / NRRL Y-11545)</name>
    <name type="common">Yeast</name>
    <name type="synonym">Pichia stipitis</name>
    <dbReference type="NCBI Taxonomy" id="322104"/>
    <lineage>
        <taxon>Eukaryota</taxon>
        <taxon>Fungi</taxon>
        <taxon>Dikarya</taxon>
        <taxon>Ascomycota</taxon>
        <taxon>Saccharomycotina</taxon>
        <taxon>Pichiomycetes</taxon>
        <taxon>Debaryomycetaceae</taxon>
        <taxon>Scheffersomyces</taxon>
    </lineage>
</organism>
<comment type="subcellular location">
    <subcellularLocation>
        <location evidence="4">Cytoplasm</location>
    </subcellularLocation>
    <subcellularLocation>
        <location evidence="3">Endoplasmic reticulum membrane</location>
        <topology evidence="3">Peripheral membrane protein</topology>
    </subcellularLocation>
    <subcellularLocation>
        <location evidence="2">Golgi apparatus membrane</location>
        <topology evidence="2">Peripheral membrane protein</topology>
    </subcellularLocation>
</comment>
<dbReference type="GO" id="GO:0042802">
    <property type="term" value="F:identical protein binding"/>
    <property type="evidence" value="ECO:0007669"/>
    <property type="project" value="UniProtKB-ARBA"/>
</dbReference>
<evidence type="ECO:0000256" key="4">
    <source>
        <dbReference type="ARBA" id="ARBA00004496"/>
    </source>
</evidence>
<comment type="pathway">
    <text evidence="5">Amino-acid degradation; L-phenylalanine degradation; acetoacetate and fumarate from L-phenylalanine: step 3/6.</text>
</comment>
<protein>
    <recommendedName>
        <fullName evidence="9">4-hydroxyphenylpyruvate dioxygenase</fullName>
        <ecNumber evidence="8">1.13.11.27</ecNumber>
    </recommendedName>
    <alternativeName>
        <fullName evidence="21">4-hydroxyphenylpyruvic acid oxidase</fullName>
    </alternativeName>
</protein>
<evidence type="ECO:0000256" key="8">
    <source>
        <dbReference type="ARBA" id="ARBA00013222"/>
    </source>
</evidence>
<evidence type="ECO:0000256" key="9">
    <source>
        <dbReference type="ARBA" id="ARBA00018452"/>
    </source>
</evidence>
<dbReference type="InterPro" id="IPR004360">
    <property type="entry name" value="Glyas_Fos-R_dOase_dom"/>
</dbReference>
<keyword evidence="15 25" id="KW-0223">Dioxygenase</keyword>
<reference evidence="25 26" key="1">
    <citation type="journal article" date="2007" name="Nat. Biotechnol.">
        <title>Genome sequence of the lignocellulose-bioconverting and xylose-fermenting yeast Pichia stipitis.</title>
        <authorList>
            <person name="Jeffries T.W."/>
            <person name="Grigoriev I.V."/>
            <person name="Grimwood J."/>
            <person name="Laplaza J.M."/>
            <person name="Aerts A."/>
            <person name="Salamov A."/>
            <person name="Schmutz J."/>
            <person name="Lindquist E."/>
            <person name="Dehal P."/>
            <person name="Shapiro H."/>
            <person name="Jin Y.S."/>
            <person name="Passoth V."/>
            <person name="Richardson P.M."/>
        </authorList>
    </citation>
    <scope>NUCLEOTIDE SEQUENCE [LARGE SCALE GENOMIC DNA]</scope>
    <source>
        <strain evidence="26">ATCC 58785 / CBS 6054 / NBRC 10063 / NRRL Y-11545</strain>
    </source>
</reference>
<evidence type="ECO:0000259" key="24">
    <source>
        <dbReference type="PROSITE" id="PS51819"/>
    </source>
</evidence>
<keyword evidence="14" id="KW-0828">Tyrosine catabolism</keyword>
<evidence type="ECO:0000256" key="15">
    <source>
        <dbReference type="ARBA" id="ARBA00022964"/>
    </source>
</evidence>
<dbReference type="Gene3D" id="3.10.180.10">
    <property type="entry name" value="2,3-Dihydroxybiphenyl 1,2-Dioxygenase, domain 1"/>
    <property type="match status" value="2"/>
</dbReference>
<dbReference type="Pfam" id="PF00903">
    <property type="entry name" value="Glyoxalase"/>
    <property type="match status" value="1"/>
</dbReference>
<dbReference type="OrthoDB" id="414569at2759"/>
<evidence type="ECO:0000256" key="20">
    <source>
        <dbReference type="ARBA" id="ARBA00023232"/>
    </source>
</evidence>
<dbReference type="GO" id="GO:0003868">
    <property type="term" value="F:4-hydroxyphenylpyruvate dioxygenase activity"/>
    <property type="evidence" value="ECO:0007669"/>
    <property type="project" value="UniProtKB-EC"/>
</dbReference>
<feature type="non-terminal residue" evidence="25">
    <location>
        <position position="1"/>
    </location>
</feature>
<evidence type="ECO:0000256" key="17">
    <source>
        <dbReference type="ARBA" id="ARBA00023004"/>
    </source>
</evidence>
<evidence type="ECO:0000256" key="2">
    <source>
        <dbReference type="ARBA" id="ARBA00004395"/>
    </source>
</evidence>
<dbReference type="GeneID" id="4839301"/>
<feature type="domain" description="VOC" evidence="24">
    <location>
        <begin position="307"/>
        <end position="443"/>
    </location>
</feature>
<keyword evidence="11" id="KW-0479">Metal-binding</keyword>
<evidence type="ECO:0000256" key="22">
    <source>
        <dbReference type="ARBA" id="ARBA00033727"/>
    </source>
</evidence>
<accession>A3LW07</accession>
<dbReference type="GO" id="GO:0006559">
    <property type="term" value="P:L-phenylalanine catabolic process"/>
    <property type="evidence" value="ECO:0007669"/>
    <property type="project" value="UniProtKB-UniPathway"/>
</dbReference>
<evidence type="ECO:0000256" key="23">
    <source>
        <dbReference type="ARBA" id="ARBA00048047"/>
    </source>
</evidence>
<evidence type="ECO:0000256" key="12">
    <source>
        <dbReference type="ARBA" id="ARBA00022737"/>
    </source>
</evidence>
<dbReference type="STRING" id="322104.A3LW07"/>
<comment type="subunit">
    <text evidence="7">Homodimer.</text>
</comment>
<keyword evidence="12" id="KW-0677">Repeat</keyword>
<dbReference type="InterPro" id="IPR041736">
    <property type="entry name" value="4OHPhenylPyrv_dOase_N"/>
</dbReference>
<dbReference type="GO" id="GO:0005789">
    <property type="term" value="C:endoplasmic reticulum membrane"/>
    <property type="evidence" value="ECO:0007669"/>
    <property type="project" value="UniProtKB-SubCell"/>
</dbReference>
<evidence type="ECO:0000256" key="7">
    <source>
        <dbReference type="ARBA" id="ARBA00011738"/>
    </source>
</evidence>
<dbReference type="AlphaFoldDB" id="A3LW07"/>
<dbReference type="eggNOG" id="KOG0638">
    <property type="taxonomic scope" value="Eukaryota"/>
</dbReference>
<dbReference type="OMA" id="NDIMETA"/>
<evidence type="ECO:0000256" key="16">
    <source>
        <dbReference type="ARBA" id="ARBA00023002"/>
    </source>
</evidence>
<comment type="catalytic activity">
    <reaction evidence="23">
        <text>3-(4-hydroxyphenyl)pyruvate + O2 = homogentisate + CO2</text>
        <dbReference type="Rhea" id="RHEA:16189"/>
        <dbReference type="ChEBI" id="CHEBI:15379"/>
        <dbReference type="ChEBI" id="CHEBI:16169"/>
        <dbReference type="ChEBI" id="CHEBI:16526"/>
        <dbReference type="ChEBI" id="CHEBI:36242"/>
        <dbReference type="EC" id="1.13.11.27"/>
    </reaction>
    <physiologicalReaction direction="left-to-right" evidence="23">
        <dbReference type="Rhea" id="RHEA:16190"/>
    </physiologicalReaction>
</comment>
<dbReference type="RefSeq" id="XP_001384908.2">
    <property type="nucleotide sequence ID" value="XM_001384871.1"/>
</dbReference>
<dbReference type="HOGENOM" id="CLU_034004_3_1_1"/>
<evidence type="ECO:0000256" key="21">
    <source>
        <dbReference type="ARBA" id="ARBA00029786"/>
    </source>
</evidence>
<dbReference type="PANTHER" id="PTHR11959:SF1">
    <property type="entry name" value="4-HYDROXYPHENYLPYRUVATE DIOXYGENASE"/>
    <property type="match status" value="1"/>
</dbReference>
<evidence type="ECO:0000313" key="25">
    <source>
        <dbReference type="EMBL" id="ABN66879.2"/>
    </source>
</evidence>
<sequence>LLKELPFLPTSSDPITEPDIDELLSDGHVNSKYPTDGFIKFFSLKICSSNAKQMSKYLQLAMDFKEIAYKGLENDSRLVGAHVIRNGDVTLEIVNTLETVEDDNVLKFPYFEKDLKQFPQLNESKYLRDFKITTNDLVFDFVNSRIESFSVSPNAHYFRRKLYNKIVSSRAFRNNMFDYNNLILNVINNSEVIYNDIMECTLIQKFLKTHGEGVMDISFLVEDVITIFDKAVAAGAGIIRLPKIISDCNGSVRLGTISIPKTDIQHTLIENIDYTGPFLPNYSESVTQYNSKYYDQMQNIPTVSFQCIDHCVENYSWNQMMAQAKLYASLFGFHKYWSADDHDIATDNTALRSIVMASGNGKIKMPINEPVKSKMRGQIEEFHDFNGGPGVQHIALRTNDIIDTVCALLARGIEFNTASDKYYTNLERLLREDDVALFEDFDTLRKLNILVDYDISTRNKKTGICNYLLQIFTKPLHDRPTLFIEIIQRHHHNGFGKGTFKGLFETIEEQQRIRGTLVQVDEDDDSQQST</sequence>
<keyword evidence="19" id="KW-0472">Membrane</keyword>
<keyword evidence="10" id="KW-0963">Cytoplasm</keyword>
<comment type="similarity">
    <text evidence="6">Belongs to the 4HPPD family.</text>
</comment>
<evidence type="ECO:0000256" key="14">
    <source>
        <dbReference type="ARBA" id="ARBA00022878"/>
    </source>
</evidence>
<keyword evidence="20" id="KW-0585">Phenylalanine catabolism</keyword>
<dbReference type="GO" id="GO:0006572">
    <property type="term" value="P:L-tyrosine catabolic process"/>
    <property type="evidence" value="ECO:0007669"/>
    <property type="project" value="UniProtKB-KW"/>
</dbReference>
<dbReference type="InterPro" id="IPR037523">
    <property type="entry name" value="VOC_core"/>
</dbReference>
<comment type="cofactor">
    <cofactor evidence="1">
        <name>Fe cation</name>
        <dbReference type="ChEBI" id="CHEBI:24875"/>
    </cofactor>
</comment>
<evidence type="ECO:0000313" key="26">
    <source>
        <dbReference type="Proteomes" id="UP000002258"/>
    </source>
</evidence>
<evidence type="ECO:0000256" key="18">
    <source>
        <dbReference type="ARBA" id="ARBA00023034"/>
    </source>
</evidence>
<keyword evidence="26" id="KW-1185">Reference proteome</keyword>
<evidence type="ECO:0000256" key="13">
    <source>
        <dbReference type="ARBA" id="ARBA00022824"/>
    </source>
</evidence>
<dbReference type="InParanoid" id="A3LW07"/>
<dbReference type="CDD" id="cd07250">
    <property type="entry name" value="HPPD_C_like"/>
    <property type="match status" value="1"/>
</dbReference>
<dbReference type="Proteomes" id="UP000002258">
    <property type="component" value="Chromosome 5"/>
</dbReference>
<dbReference type="NCBIfam" id="TIGR01263">
    <property type="entry name" value="4HPPD"/>
    <property type="match status" value="1"/>
</dbReference>
<dbReference type="InterPro" id="IPR005956">
    <property type="entry name" value="4OHPhenylPyrv_dOase"/>
</dbReference>
<gene>
    <name evidence="25" type="primary">HPD1</name>
    <name evidence="25" type="ORF">PICST_46345</name>
</gene>
<dbReference type="SUPFAM" id="SSF54593">
    <property type="entry name" value="Glyoxalase/Bleomycin resistance protein/Dihydroxybiphenyl dioxygenase"/>
    <property type="match status" value="1"/>
</dbReference>
<dbReference type="FunFam" id="3.10.180.10:FF:000022">
    <property type="entry name" value="4-hydroxyphenylpyruvate dioxygenase"/>
    <property type="match status" value="1"/>
</dbReference>
<evidence type="ECO:0000256" key="19">
    <source>
        <dbReference type="ARBA" id="ARBA00023136"/>
    </source>
</evidence>
<keyword evidence="25" id="KW-0670">Pyruvate</keyword>
<dbReference type="UniPathway" id="UPA00139">
    <property type="reaction ID" value="UER00362"/>
</dbReference>
<dbReference type="CDD" id="cd08342">
    <property type="entry name" value="HPPD_N_like"/>
    <property type="match status" value="1"/>
</dbReference>
<keyword evidence="13" id="KW-0256">Endoplasmic reticulum</keyword>
<dbReference type="KEGG" id="pic:PICST_46345"/>
<keyword evidence="17" id="KW-0408">Iron</keyword>
<keyword evidence="18" id="KW-0333">Golgi apparatus</keyword>
<name>A3LW07_PICST</name>
<dbReference type="InterPro" id="IPR041735">
    <property type="entry name" value="4OHPhenylPyrv_dOase_C"/>
</dbReference>
<keyword evidence="16 25" id="KW-0560">Oxidoreductase</keyword>
<evidence type="ECO:0000256" key="6">
    <source>
        <dbReference type="ARBA" id="ARBA00005877"/>
    </source>
</evidence>
<evidence type="ECO:0000256" key="5">
    <source>
        <dbReference type="ARBA" id="ARBA00005162"/>
    </source>
</evidence>
<dbReference type="EMBL" id="CP000499">
    <property type="protein sequence ID" value="ABN66879.2"/>
    <property type="molecule type" value="Genomic_DNA"/>
</dbReference>
<dbReference type="EC" id="1.13.11.27" evidence="8"/>